<keyword evidence="2" id="KW-1003">Cell membrane</keyword>
<evidence type="ECO:0000256" key="4">
    <source>
        <dbReference type="ARBA" id="ARBA00022679"/>
    </source>
</evidence>
<dbReference type="Pfam" id="PF00535">
    <property type="entry name" value="Glycos_transf_2"/>
    <property type="match status" value="1"/>
</dbReference>
<evidence type="ECO:0000313" key="10">
    <source>
        <dbReference type="Proteomes" id="UP000249842"/>
    </source>
</evidence>
<dbReference type="PANTHER" id="PTHR43646:SF2">
    <property type="entry name" value="GLYCOSYLTRANSFERASE 2-LIKE DOMAIN-CONTAINING PROTEIN"/>
    <property type="match status" value="1"/>
</dbReference>
<feature type="coiled-coil region" evidence="6">
    <location>
        <begin position="46"/>
        <end position="73"/>
    </location>
</feature>
<dbReference type="CDD" id="cd00761">
    <property type="entry name" value="Glyco_tranf_GTA_type"/>
    <property type="match status" value="1"/>
</dbReference>
<evidence type="ECO:0000256" key="3">
    <source>
        <dbReference type="ARBA" id="ARBA00022676"/>
    </source>
</evidence>
<evidence type="ECO:0000256" key="1">
    <source>
        <dbReference type="ARBA" id="ARBA00004236"/>
    </source>
</evidence>
<keyword evidence="3" id="KW-0328">Glycosyltransferase</keyword>
<dbReference type="RefSeq" id="WP_111456614.1">
    <property type="nucleotide sequence ID" value="NZ_QFYP01000001.1"/>
</dbReference>
<dbReference type="PANTHER" id="PTHR43646">
    <property type="entry name" value="GLYCOSYLTRANSFERASE"/>
    <property type="match status" value="1"/>
</dbReference>
<dbReference type="GO" id="GO:0016757">
    <property type="term" value="F:glycosyltransferase activity"/>
    <property type="evidence" value="ECO:0007669"/>
    <property type="project" value="UniProtKB-KW"/>
</dbReference>
<reference evidence="10" key="1">
    <citation type="submission" date="2018-05" db="EMBL/GenBank/DDBJ databases">
        <authorList>
            <person name="Li X."/>
        </authorList>
    </citation>
    <scope>NUCLEOTIDE SEQUENCE [LARGE SCALE GENOMIC DNA]</scope>
    <source>
        <strain evidence="10">HKS-05</strain>
    </source>
</reference>
<evidence type="ECO:0000313" key="9">
    <source>
        <dbReference type="EMBL" id="RAK59321.1"/>
    </source>
</evidence>
<name>A0A328AYQ5_9CAUL</name>
<keyword evidence="10" id="KW-1185">Reference proteome</keyword>
<protein>
    <recommendedName>
        <fullName evidence="8">Glycosyltransferase 2-like domain-containing protein</fullName>
    </recommendedName>
</protein>
<sequence>MESDRPPVKADPATPAREPGADAPPPGRAARTLWQDDDLVAAQRGVEWLSGQLAEAQARNRTLEARLQAVAASTSWRITRPLRGLMLLLRGQLPLRRLAARMRPGAAPPAEPIRPAPRPVRFPRPGTLAALPPLATETPQPLDVTVSVVVPTYNAGPEFHWLLRKLQGQQGLAGIEIVVVDSGSTDGTAELAERSGCKVVRIPNSDFSHSYARNLGADNAGGQLLLFTVQDAYPIGDWWLHTLALALTRPASEEVRLAAVSCAEFPRRDSEIFYNAAAENHYRFLGCHDVDRVGAFRGEDQVELRTQGQLSDVACLIGAETFQAYRYEGRYAEDLVLGIRLIRDGLRTGMLSSVRVIHSHNRPPAYHLKRSFVDLIFLLEVFPDFPLPPPPAIGAVVTAARAFDGLLRDWRPAAGAPAGAAVRSLAEAARRGPVRVLSKAAAPDLGFAPLGPWLTHWLEQVDPDYDLADLEPVREMFVGRLRHMATYVDGVYDVLDDHLAVDLTAAAHKTLAATIGAMLAVFYLAEAGSASGARRAALDELRRIMLAGI</sequence>
<dbReference type="OrthoDB" id="9815923at2"/>
<comment type="subcellular location">
    <subcellularLocation>
        <location evidence="1">Cell membrane</location>
    </subcellularLocation>
</comment>
<evidence type="ECO:0000259" key="8">
    <source>
        <dbReference type="Pfam" id="PF00535"/>
    </source>
</evidence>
<keyword evidence="4" id="KW-0808">Transferase</keyword>
<feature type="domain" description="Glycosyltransferase 2-like" evidence="8">
    <location>
        <begin position="147"/>
        <end position="248"/>
    </location>
</feature>
<keyword evidence="5" id="KW-0472">Membrane</keyword>
<gene>
    <name evidence="9" type="ORF">DJ021_05630</name>
</gene>
<comment type="caution">
    <text evidence="9">The sequence shown here is derived from an EMBL/GenBank/DDBJ whole genome shotgun (WGS) entry which is preliminary data.</text>
</comment>
<dbReference type="AlphaFoldDB" id="A0A328AYQ5"/>
<dbReference type="GO" id="GO:0005886">
    <property type="term" value="C:plasma membrane"/>
    <property type="evidence" value="ECO:0007669"/>
    <property type="project" value="UniProtKB-SubCell"/>
</dbReference>
<dbReference type="Gene3D" id="3.90.550.10">
    <property type="entry name" value="Spore Coat Polysaccharide Biosynthesis Protein SpsA, Chain A"/>
    <property type="match status" value="1"/>
</dbReference>
<dbReference type="InterPro" id="IPR001173">
    <property type="entry name" value="Glyco_trans_2-like"/>
</dbReference>
<evidence type="ECO:0000256" key="2">
    <source>
        <dbReference type="ARBA" id="ARBA00022475"/>
    </source>
</evidence>
<proteinExistence type="predicted"/>
<evidence type="ECO:0000256" key="7">
    <source>
        <dbReference type="SAM" id="MobiDB-lite"/>
    </source>
</evidence>
<evidence type="ECO:0000256" key="6">
    <source>
        <dbReference type="SAM" id="Coils"/>
    </source>
</evidence>
<organism evidence="9 10">
    <name type="scientific">Phenylobacterium hankyongense</name>
    <dbReference type="NCBI Taxonomy" id="1813876"/>
    <lineage>
        <taxon>Bacteria</taxon>
        <taxon>Pseudomonadati</taxon>
        <taxon>Pseudomonadota</taxon>
        <taxon>Alphaproteobacteria</taxon>
        <taxon>Caulobacterales</taxon>
        <taxon>Caulobacteraceae</taxon>
        <taxon>Phenylobacterium</taxon>
    </lineage>
</organism>
<dbReference type="SUPFAM" id="SSF53448">
    <property type="entry name" value="Nucleotide-diphospho-sugar transferases"/>
    <property type="match status" value="1"/>
</dbReference>
<dbReference type="EMBL" id="QFYP01000001">
    <property type="protein sequence ID" value="RAK59321.1"/>
    <property type="molecule type" value="Genomic_DNA"/>
</dbReference>
<evidence type="ECO:0000256" key="5">
    <source>
        <dbReference type="ARBA" id="ARBA00023136"/>
    </source>
</evidence>
<keyword evidence="6" id="KW-0175">Coiled coil</keyword>
<dbReference type="Proteomes" id="UP000249842">
    <property type="component" value="Unassembled WGS sequence"/>
</dbReference>
<dbReference type="InterPro" id="IPR029044">
    <property type="entry name" value="Nucleotide-diphossugar_trans"/>
</dbReference>
<feature type="region of interest" description="Disordered" evidence="7">
    <location>
        <begin position="1"/>
        <end position="30"/>
    </location>
</feature>
<accession>A0A328AYQ5</accession>